<dbReference type="InterPro" id="IPR028978">
    <property type="entry name" value="Chorismate_lyase_/UTRA_dom_sf"/>
</dbReference>
<dbReference type="InterPro" id="IPR007440">
    <property type="entry name" value="Chorismate--pyruvate_lyase"/>
</dbReference>
<name>A0A4U1BPW4_9GAMM</name>
<sequence>MTTATMDAPAFGASHSGTTPPHILMSWLQDRGSLTLKLKNLCRRFEVQLLSEGMAPAQESGPSWQQGEQIWQRQVLLKLDGIPWVYANTEVPLEAVQGSSIDFASLGNQPLGERLFAADDLIRGPIEVRHYDDHSTAANHARLLGMPVDNGLWGRQREFSVNALSLRVTEVFLPFAAARLS</sequence>
<evidence type="ECO:0000313" key="5">
    <source>
        <dbReference type="EMBL" id="TKB56268.1"/>
    </source>
</evidence>
<feature type="binding site" evidence="4">
    <location>
        <position position="73"/>
    </location>
    <ligand>
        <name>substrate</name>
    </ligand>
</feature>
<dbReference type="AlphaFoldDB" id="A0A4U1BPW4"/>
<comment type="catalytic activity">
    <reaction evidence="4">
        <text>chorismate = 4-hydroxybenzoate + pyruvate</text>
        <dbReference type="Rhea" id="RHEA:16505"/>
        <dbReference type="ChEBI" id="CHEBI:15361"/>
        <dbReference type="ChEBI" id="CHEBI:17879"/>
        <dbReference type="ChEBI" id="CHEBI:29748"/>
        <dbReference type="EC" id="4.1.3.40"/>
    </reaction>
</comment>
<dbReference type="Proteomes" id="UP000305675">
    <property type="component" value="Unassembled WGS sequence"/>
</dbReference>
<organism evidence="5 6">
    <name type="scientific">Ferrimonas aestuarii</name>
    <dbReference type="NCBI Taxonomy" id="2569539"/>
    <lineage>
        <taxon>Bacteria</taxon>
        <taxon>Pseudomonadati</taxon>
        <taxon>Pseudomonadota</taxon>
        <taxon>Gammaproteobacteria</taxon>
        <taxon>Alteromonadales</taxon>
        <taxon>Ferrimonadaceae</taxon>
        <taxon>Ferrimonas</taxon>
    </lineage>
</organism>
<feature type="binding site" evidence="4">
    <location>
        <position position="170"/>
    </location>
    <ligand>
        <name>substrate</name>
    </ligand>
</feature>
<dbReference type="PANTHER" id="PTHR38683:SF1">
    <property type="entry name" value="CHORISMATE PYRUVATE-LYASE"/>
    <property type="match status" value="1"/>
</dbReference>
<comment type="caution">
    <text evidence="4">Lacks conserved residue(s) required for the propagation of feature annotation.</text>
</comment>
<evidence type="ECO:0000256" key="1">
    <source>
        <dbReference type="ARBA" id="ARBA00022490"/>
    </source>
</evidence>
<accession>A0A4U1BPW4</accession>
<dbReference type="OrthoDB" id="9789493at2"/>
<dbReference type="GO" id="GO:0042866">
    <property type="term" value="P:pyruvate biosynthetic process"/>
    <property type="evidence" value="ECO:0007669"/>
    <property type="project" value="UniProtKB-UniRule"/>
</dbReference>
<comment type="subcellular location">
    <subcellularLocation>
        <location evidence="4">Cytoplasm</location>
    </subcellularLocation>
</comment>
<comment type="pathway">
    <text evidence="4">Cofactor biosynthesis; ubiquinone biosynthesis.</text>
</comment>
<dbReference type="RefSeq" id="WP_136862998.1">
    <property type="nucleotide sequence ID" value="NZ_SWCJ01000004.1"/>
</dbReference>
<evidence type="ECO:0000256" key="2">
    <source>
        <dbReference type="ARBA" id="ARBA00022688"/>
    </source>
</evidence>
<keyword evidence="2 4" id="KW-0831">Ubiquinone biosynthesis</keyword>
<proteinExistence type="inferred from homology"/>
<comment type="similarity">
    <text evidence="4">Belongs to the UbiC family.</text>
</comment>
<dbReference type="GO" id="GO:0005829">
    <property type="term" value="C:cytosol"/>
    <property type="evidence" value="ECO:0007669"/>
    <property type="project" value="TreeGrafter"/>
</dbReference>
<keyword evidence="6" id="KW-1185">Reference proteome</keyword>
<comment type="caution">
    <text evidence="5">The sequence shown here is derived from an EMBL/GenBank/DDBJ whole genome shotgun (WGS) entry which is preliminary data.</text>
</comment>
<dbReference type="EC" id="4.1.3.40" evidence="4"/>
<dbReference type="Gene3D" id="3.40.1410.10">
    <property type="entry name" value="Chorismate lyase-like"/>
    <property type="match status" value="1"/>
</dbReference>
<dbReference type="Pfam" id="PF04345">
    <property type="entry name" value="Chor_lyase"/>
    <property type="match status" value="1"/>
</dbReference>
<gene>
    <name evidence="4" type="primary">ubiC</name>
    <name evidence="5" type="ORF">FCL42_08645</name>
</gene>
<keyword evidence="4" id="KW-0670">Pyruvate</keyword>
<dbReference type="SUPFAM" id="SSF64288">
    <property type="entry name" value="Chorismate lyase-like"/>
    <property type="match status" value="1"/>
</dbReference>
<keyword evidence="1 4" id="KW-0963">Cytoplasm</keyword>
<dbReference type="EMBL" id="SWCJ01000004">
    <property type="protein sequence ID" value="TKB56268.1"/>
    <property type="molecule type" value="Genomic_DNA"/>
</dbReference>
<evidence type="ECO:0000256" key="3">
    <source>
        <dbReference type="ARBA" id="ARBA00023239"/>
    </source>
</evidence>
<dbReference type="GO" id="GO:0006744">
    <property type="term" value="P:ubiquinone biosynthetic process"/>
    <property type="evidence" value="ECO:0007669"/>
    <property type="project" value="UniProtKB-UniRule"/>
</dbReference>
<protein>
    <recommendedName>
        <fullName evidence="4">Probable chorismate pyruvate-lyase</fullName>
        <shortName evidence="4">CL</shortName>
        <shortName evidence="4">CPL</shortName>
        <ecNumber evidence="4">4.1.3.40</ecNumber>
    </recommendedName>
</protein>
<dbReference type="PANTHER" id="PTHR38683">
    <property type="entry name" value="CHORISMATE PYRUVATE-LYASE"/>
    <property type="match status" value="1"/>
</dbReference>
<dbReference type="UniPathway" id="UPA00232"/>
<evidence type="ECO:0000256" key="4">
    <source>
        <dbReference type="HAMAP-Rule" id="MF_01632"/>
    </source>
</evidence>
<evidence type="ECO:0000313" key="6">
    <source>
        <dbReference type="Proteomes" id="UP000305675"/>
    </source>
</evidence>
<reference evidence="5 6" key="1">
    <citation type="submission" date="2019-04" db="EMBL/GenBank/DDBJ databases">
        <authorList>
            <person name="Hwang J.C."/>
        </authorList>
    </citation>
    <scope>NUCLEOTIDE SEQUENCE [LARGE SCALE GENOMIC DNA]</scope>
    <source>
        <strain evidence="5 6">IMCC35002</strain>
    </source>
</reference>
<keyword evidence="3 4" id="KW-0456">Lyase</keyword>
<feature type="binding site" evidence="4">
    <location>
        <position position="111"/>
    </location>
    <ligand>
        <name>substrate</name>
    </ligand>
</feature>
<dbReference type="HAMAP" id="MF_01632">
    <property type="entry name" value="UbiC"/>
    <property type="match status" value="1"/>
</dbReference>
<comment type="function">
    <text evidence="4">Removes the pyruvyl group from chorismate, with concomitant aromatization of the ring, to provide 4-hydroxybenzoate (4HB) for the ubiquinone pathway.</text>
</comment>
<dbReference type="GO" id="GO:0008813">
    <property type="term" value="F:chorismate lyase activity"/>
    <property type="evidence" value="ECO:0007669"/>
    <property type="project" value="UniProtKB-UniRule"/>
</dbReference>